<gene>
    <name evidence="1" type="ORF">JETT_0059</name>
</gene>
<dbReference type="EMBL" id="SULG01000001">
    <property type="protein sequence ID" value="TLD43628.1"/>
    <property type="molecule type" value="Genomic_DNA"/>
</dbReference>
<organism evidence="1 2">
    <name type="scientific">Candidatus Jettenia ecosi</name>
    <dbReference type="NCBI Taxonomy" id="2494326"/>
    <lineage>
        <taxon>Bacteria</taxon>
        <taxon>Pseudomonadati</taxon>
        <taxon>Planctomycetota</taxon>
        <taxon>Candidatus Brocadiia</taxon>
        <taxon>Candidatus Brocadiales</taxon>
        <taxon>Candidatus Brocadiaceae</taxon>
        <taxon>Candidatus Jettenia</taxon>
    </lineage>
</organism>
<accession>A0A533QFQ8</accession>
<dbReference type="AlphaFoldDB" id="A0A533QFQ8"/>
<evidence type="ECO:0000313" key="1">
    <source>
        <dbReference type="EMBL" id="TLD43628.1"/>
    </source>
</evidence>
<protein>
    <submittedName>
        <fullName evidence="1">Uncharacterized protein</fullName>
    </submittedName>
</protein>
<dbReference type="Proteomes" id="UP000319783">
    <property type="component" value="Unassembled WGS sequence"/>
</dbReference>
<comment type="caution">
    <text evidence="1">The sequence shown here is derived from an EMBL/GenBank/DDBJ whole genome shotgun (WGS) entry which is preliminary data.</text>
</comment>
<reference evidence="1 2" key="1">
    <citation type="submission" date="2019-04" db="EMBL/GenBank/DDBJ databases">
        <title>Genome of a novel bacterium Candidatus Jettenia ecosi reconstructed from metagenome of an anammox bioreactor.</title>
        <authorList>
            <person name="Mardanov A.V."/>
            <person name="Beletsky A.V."/>
            <person name="Ravin N.V."/>
            <person name="Botchkova E.A."/>
            <person name="Litti Y.V."/>
            <person name="Nozhevnikova A.N."/>
        </authorList>
    </citation>
    <scope>NUCLEOTIDE SEQUENCE [LARGE SCALE GENOMIC DNA]</scope>
    <source>
        <strain evidence="1">J2</strain>
    </source>
</reference>
<name>A0A533QFQ8_9BACT</name>
<sequence>MPDTVPQFSAKTWRSQDLAISSIAGNIQPYHEVFLADLILKRNTLLSSIKEAIEGYQPDIVGLSAMIFQFNTDVLKRGGK</sequence>
<evidence type="ECO:0000313" key="2">
    <source>
        <dbReference type="Proteomes" id="UP000319783"/>
    </source>
</evidence>
<proteinExistence type="predicted"/>